<dbReference type="Proteomes" id="UP001218218">
    <property type="component" value="Unassembled WGS sequence"/>
</dbReference>
<dbReference type="SUPFAM" id="SSF54695">
    <property type="entry name" value="POZ domain"/>
    <property type="match status" value="1"/>
</dbReference>
<evidence type="ECO:0000313" key="3">
    <source>
        <dbReference type="Proteomes" id="UP001218218"/>
    </source>
</evidence>
<evidence type="ECO:0000313" key="2">
    <source>
        <dbReference type="EMBL" id="KAJ7327421.1"/>
    </source>
</evidence>
<gene>
    <name evidence="2" type="ORF">DFH08DRAFT_1084667</name>
</gene>
<evidence type="ECO:0000259" key="1">
    <source>
        <dbReference type="PROSITE" id="PS50097"/>
    </source>
</evidence>
<dbReference type="InterPro" id="IPR011333">
    <property type="entry name" value="SKP1/BTB/POZ_sf"/>
</dbReference>
<keyword evidence="3" id="KW-1185">Reference proteome</keyword>
<dbReference type="Pfam" id="PF00651">
    <property type="entry name" value="BTB"/>
    <property type="match status" value="1"/>
</dbReference>
<dbReference type="Gene3D" id="3.30.710.10">
    <property type="entry name" value="Potassium Channel Kv1.1, Chain A"/>
    <property type="match status" value="1"/>
</dbReference>
<feature type="domain" description="BTB" evidence="1">
    <location>
        <begin position="41"/>
        <end position="100"/>
    </location>
</feature>
<sequence length="261" mass="29755">MAIFKPIGIDNVLSAHRALYIPTLMETPASRTSERFCALDADITILSADGVLFKVHRKNLEVHSDVFAGAEDTTRPENGDELVHLPENSDVLDLLFQYMYRQPQPDLNKVEFATIAGLAEAAEKYVVYSALEWCRMRMKEAITSHPLEVLSYAARHNHADLANQSAQQSVGYRVSQALTILPLPIFHDWILFYERWHQEEANFLGLTMSKYEKDIPLLLKCIADPTPLFTFRDEIEKSGYKGIFREMMDIKFMPEKAGDAK</sequence>
<dbReference type="InterPro" id="IPR000210">
    <property type="entry name" value="BTB/POZ_dom"/>
</dbReference>
<reference evidence="2" key="1">
    <citation type="submission" date="2023-03" db="EMBL/GenBank/DDBJ databases">
        <title>Massive genome expansion in bonnet fungi (Mycena s.s.) driven by repeated elements and novel gene families across ecological guilds.</title>
        <authorList>
            <consortium name="Lawrence Berkeley National Laboratory"/>
            <person name="Harder C.B."/>
            <person name="Miyauchi S."/>
            <person name="Viragh M."/>
            <person name="Kuo A."/>
            <person name="Thoen E."/>
            <person name="Andreopoulos B."/>
            <person name="Lu D."/>
            <person name="Skrede I."/>
            <person name="Drula E."/>
            <person name="Henrissat B."/>
            <person name="Morin E."/>
            <person name="Kohler A."/>
            <person name="Barry K."/>
            <person name="LaButti K."/>
            <person name="Morin E."/>
            <person name="Salamov A."/>
            <person name="Lipzen A."/>
            <person name="Mereny Z."/>
            <person name="Hegedus B."/>
            <person name="Baldrian P."/>
            <person name="Stursova M."/>
            <person name="Weitz H."/>
            <person name="Taylor A."/>
            <person name="Grigoriev I.V."/>
            <person name="Nagy L.G."/>
            <person name="Martin F."/>
            <person name="Kauserud H."/>
        </authorList>
    </citation>
    <scope>NUCLEOTIDE SEQUENCE</scope>
    <source>
        <strain evidence="2">CBHHK002</strain>
    </source>
</reference>
<comment type="caution">
    <text evidence="2">The sequence shown here is derived from an EMBL/GenBank/DDBJ whole genome shotgun (WGS) entry which is preliminary data.</text>
</comment>
<dbReference type="EMBL" id="JARIHO010000041">
    <property type="protein sequence ID" value="KAJ7327421.1"/>
    <property type="molecule type" value="Genomic_DNA"/>
</dbReference>
<name>A0AAD6ZKT0_9AGAR</name>
<proteinExistence type="predicted"/>
<dbReference type="PROSITE" id="PS50097">
    <property type="entry name" value="BTB"/>
    <property type="match status" value="1"/>
</dbReference>
<dbReference type="AlphaFoldDB" id="A0AAD6ZKT0"/>
<protein>
    <recommendedName>
        <fullName evidence="1">BTB domain-containing protein</fullName>
    </recommendedName>
</protein>
<organism evidence="2 3">
    <name type="scientific">Mycena albidolilacea</name>
    <dbReference type="NCBI Taxonomy" id="1033008"/>
    <lineage>
        <taxon>Eukaryota</taxon>
        <taxon>Fungi</taxon>
        <taxon>Dikarya</taxon>
        <taxon>Basidiomycota</taxon>
        <taxon>Agaricomycotina</taxon>
        <taxon>Agaricomycetes</taxon>
        <taxon>Agaricomycetidae</taxon>
        <taxon>Agaricales</taxon>
        <taxon>Marasmiineae</taxon>
        <taxon>Mycenaceae</taxon>
        <taxon>Mycena</taxon>
    </lineage>
</organism>
<accession>A0AAD6ZKT0</accession>
<dbReference type="SMART" id="SM00225">
    <property type="entry name" value="BTB"/>
    <property type="match status" value="1"/>
</dbReference>